<dbReference type="InterPro" id="IPR036890">
    <property type="entry name" value="HATPase_C_sf"/>
</dbReference>
<keyword evidence="4" id="KW-1185">Reference proteome</keyword>
<dbReference type="GO" id="GO:0004674">
    <property type="term" value="F:protein serine/threonine kinase activity"/>
    <property type="evidence" value="ECO:0007669"/>
    <property type="project" value="UniProtKB-KW"/>
</dbReference>
<dbReference type="PANTHER" id="PTHR35526">
    <property type="entry name" value="ANTI-SIGMA-F FACTOR RSBW-RELATED"/>
    <property type="match status" value="1"/>
</dbReference>
<dbReference type="PANTHER" id="PTHR35526:SF3">
    <property type="entry name" value="ANTI-SIGMA-F FACTOR RSBW"/>
    <property type="match status" value="1"/>
</dbReference>
<dbReference type="SUPFAM" id="SSF55874">
    <property type="entry name" value="ATPase domain of HSP90 chaperone/DNA topoisomerase II/histidine kinase"/>
    <property type="match status" value="1"/>
</dbReference>
<reference evidence="3" key="2">
    <citation type="submission" date="2020-09" db="EMBL/GenBank/DDBJ databases">
        <authorList>
            <person name="Sun Q."/>
            <person name="Ohkuma M."/>
        </authorList>
    </citation>
    <scope>NUCLEOTIDE SEQUENCE</scope>
    <source>
        <strain evidence="3">JCM 4784</strain>
    </source>
</reference>
<dbReference type="Pfam" id="PF13581">
    <property type="entry name" value="HATPase_c_2"/>
    <property type="match status" value="1"/>
</dbReference>
<dbReference type="AlphaFoldDB" id="A0A918Z988"/>
<dbReference type="RefSeq" id="WP_190134422.1">
    <property type="nucleotide sequence ID" value="NZ_BNBT01000007.1"/>
</dbReference>
<evidence type="ECO:0000313" key="3">
    <source>
        <dbReference type="EMBL" id="GHE41036.1"/>
    </source>
</evidence>
<keyword evidence="3" id="KW-0547">Nucleotide-binding</keyword>
<reference evidence="3" key="1">
    <citation type="journal article" date="2014" name="Int. J. Syst. Evol. Microbiol.">
        <title>Complete genome sequence of Corynebacterium casei LMG S-19264T (=DSM 44701T), isolated from a smear-ripened cheese.</title>
        <authorList>
            <consortium name="US DOE Joint Genome Institute (JGI-PGF)"/>
            <person name="Walter F."/>
            <person name="Albersmeier A."/>
            <person name="Kalinowski J."/>
            <person name="Ruckert C."/>
        </authorList>
    </citation>
    <scope>NUCLEOTIDE SEQUENCE</scope>
    <source>
        <strain evidence="3">JCM 4784</strain>
    </source>
</reference>
<organism evidence="3 4">
    <name type="scientific">Streptomyces longispororuber</name>
    <dbReference type="NCBI Taxonomy" id="68230"/>
    <lineage>
        <taxon>Bacteria</taxon>
        <taxon>Bacillati</taxon>
        <taxon>Actinomycetota</taxon>
        <taxon>Actinomycetes</taxon>
        <taxon>Kitasatosporales</taxon>
        <taxon>Streptomycetaceae</taxon>
        <taxon>Streptomyces</taxon>
    </lineage>
</organism>
<evidence type="ECO:0000259" key="2">
    <source>
        <dbReference type="Pfam" id="PF13581"/>
    </source>
</evidence>
<keyword evidence="1" id="KW-0808">Transferase</keyword>
<comment type="caution">
    <text evidence="3">The sequence shown here is derived from an EMBL/GenBank/DDBJ whole genome shotgun (WGS) entry which is preliminary data.</text>
</comment>
<keyword evidence="3" id="KW-0067">ATP-binding</keyword>
<evidence type="ECO:0000256" key="1">
    <source>
        <dbReference type="ARBA" id="ARBA00022527"/>
    </source>
</evidence>
<dbReference type="CDD" id="cd16936">
    <property type="entry name" value="HATPase_RsbW-like"/>
    <property type="match status" value="1"/>
</dbReference>
<sequence length="132" mass="14223">MVHPPEEKRAVRKWSRYGRVSAAEARATAREFLASVGHTDERHADAVLLVVSELVTNAVRHAGGVTAFQLNHSDRGVTVSVYDATDDPPRTAALDPARPGGFGLHLVRGLAGRLEVEWRPVGKRVGATVPLS</sequence>
<proteinExistence type="predicted"/>
<keyword evidence="1" id="KW-0723">Serine/threonine-protein kinase</keyword>
<accession>A0A918Z988</accession>
<dbReference type="EMBL" id="BNBT01000007">
    <property type="protein sequence ID" value="GHE41036.1"/>
    <property type="molecule type" value="Genomic_DNA"/>
</dbReference>
<dbReference type="Proteomes" id="UP000608024">
    <property type="component" value="Unassembled WGS sequence"/>
</dbReference>
<dbReference type="Gene3D" id="3.30.565.10">
    <property type="entry name" value="Histidine kinase-like ATPase, C-terminal domain"/>
    <property type="match status" value="1"/>
</dbReference>
<feature type="domain" description="Histidine kinase/HSP90-like ATPase" evidence="2">
    <location>
        <begin position="22"/>
        <end position="125"/>
    </location>
</feature>
<evidence type="ECO:0000313" key="4">
    <source>
        <dbReference type="Proteomes" id="UP000608024"/>
    </source>
</evidence>
<name>A0A918Z988_9ACTN</name>
<protein>
    <submittedName>
        <fullName evidence="3">ATP-binding protein</fullName>
    </submittedName>
</protein>
<keyword evidence="1" id="KW-0418">Kinase</keyword>
<dbReference type="InterPro" id="IPR050267">
    <property type="entry name" value="Anti-sigma-factor_SerPK"/>
</dbReference>
<dbReference type="InterPro" id="IPR003594">
    <property type="entry name" value="HATPase_dom"/>
</dbReference>
<gene>
    <name evidence="3" type="ORF">GCM10018785_08230</name>
</gene>
<dbReference type="GO" id="GO:0005524">
    <property type="term" value="F:ATP binding"/>
    <property type="evidence" value="ECO:0007669"/>
    <property type="project" value="UniProtKB-KW"/>
</dbReference>